<dbReference type="InterPro" id="IPR051130">
    <property type="entry name" value="Mito_struct-func_regulator"/>
</dbReference>
<comment type="caution">
    <text evidence="2">The sequence shown here is derived from an EMBL/GenBank/DDBJ whole genome shotgun (WGS) entry which is preliminary data.</text>
</comment>
<accession>A0A426ZUY1</accession>
<dbReference type="AlphaFoldDB" id="A0A426ZUY1"/>
<dbReference type="Pfam" id="PF03109">
    <property type="entry name" value="ABC1"/>
    <property type="match status" value="1"/>
</dbReference>
<evidence type="ECO:0000313" key="3">
    <source>
        <dbReference type="Proteomes" id="UP000287651"/>
    </source>
</evidence>
<dbReference type="EMBL" id="AMZH03004911">
    <property type="protein sequence ID" value="RRT67784.1"/>
    <property type="molecule type" value="Genomic_DNA"/>
</dbReference>
<organism evidence="2 3">
    <name type="scientific">Ensete ventricosum</name>
    <name type="common">Abyssinian banana</name>
    <name type="synonym">Musa ensete</name>
    <dbReference type="NCBI Taxonomy" id="4639"/>
    <lineage>
        <taxon>Eukaryota</taxon>
        <taxon>Viridiplantae</taxon>
        <taxon>Streptophyta</taxon>
        <taxon>Embryophyta</taxon>
        <taxon>Tracheophyta</taxon>
        <taxon>Spermatophyta</taxon>
        <taxon>Magnoliopsida</taxon>
        <taxon>Liliopsida</taxon>
        <taxon>Zingiberales</taxon>
        <taxon>Musaceae</taxon>
        <taxon>Ensete</taxon>
    </lineage>
</organism>
<sequence length="224" mass="25535">MPTLGLREFREKFAAQLAPFHRSLQFWVRAVDVYTTYKVSPSSLLLAHTGLVKDAEKREAMWERQHELAADKMYSLCSELGGLFLKVPDWSFSCLRIWFRKESNMCSRSIIEAKFDVPKHTAWYGVVYTTLIEDQYGRYIVVSGFFQAAQVLGKPDLAPAAWVKRLVTLCDKAPATPISVIQKILEEELGQNFSDIFEQFDAEPLGSASIAQVLFRVQIYVNAQ</sequence>
<feature type="domain" description="ABC1 atypical kinase-like" evidence="1">
    <location>
        <begin position="169"/>
        <end position="213"/>
    </location>
</feature>
<proteinExistence type="predicted"/>
<dbReference type="PANTHER" id="PTHR43173">
    <property type="entry name" value="ABC1 FAMILY PROTEIN"/>
    <property type="match status" value="1"/>
</dbReference>
<dbReference type="Proteomes" id="UP000287651">
    <property type="component" value="Unassembled WGS sequence"/>
</dbReference>
<name>A0A426ZUY1_ENSVE</name>
<evidence type="ECO:0000259" key="1">
    <source>
        <dbReference type="Pfam" id="PF03109"/>
    </source>
</evidence>
<gene>
    <name evidence="2" type="ORF">B296_00038925</name>
</gene>
<dbReference type="InterPro" id="IPR004147">
    <property type="entry name" value="ABC1_dom"/>
</dbReference>
<protein>
    <recommendedName>
        <fullName evidence="1">ABC1 atypical kinase-like domain-containing protein</fullName>
    </recommendedName>
</protein>
<evidence type="ECO:0000313" key="2">
    <source>
        <dbReference type="EMBL" id="RRT67784.1"/>
    </source>
</evidence>
<dbReference type="PANTHER" id="PTHR43173:SF12">
    <property type="entry name" value="PROTEIN KINASE SUPERFAMILY PROTEIN"/>
    <property type="match status" value="1"/>
</dbReference>
<reference evidence="2 3" key="1">
    <citation type="journal article" date="2014" name="Agronomy (Basel)">
        <title>A Draft Genome Sequence for Ensete ventricosum, the Drought-Tolerant Tree Against Hunger.</title>
        <authorList>
            <person name="Harrison J."/>
            <person name="Moore K.A."/>
            <person name="Paszkiewicz K."/>
            <person name="Jones T."/>
            <person name="Grant M."/>
            <person name="Ambacheew D."/>
            <person name="Muzemil S."/>
            <person name="Studholme D.J."/>
        </authorList>
    </citation>
    <scope>NUCLEOTIDE SEQUENCE [LARGE SCALE GENOMIC DNA]</scope>
</reference>